<dbReference type="InterPro" id="IPR034466">
    <property type="entry name" value="Methyltransferase_Class_B"/>
</dbReference>
<evidence type="ECO:0000256" key="1">
    <source>
        <dbReference type="ARBA" id="ARBA00001966"/>
    </source>
</evidence>
<evidence type="ECO:0000259" key="10">
    <source>
        <dbReference type="PROSITE" id="PS51918"/>
    </source>
</evidence>
<dbReference type="SFLD" id="SFLDG01082">
    <property type="entry name" value="B12-binding_domain_containing"/>
    <property type="match status" value="1"/>
</dbReference>
<keyword evidence="4" id="KW-0808">Transferase</keyword>
<dbReference type="Gene3D" id="3.80.30.20">
    <property type="entry name" value="tm_1862 like domain"/>
    <property type="match status" value="1"/>
</dbReference>
<comment type="cofactor">
    <cofactor evidence="1">
        <name>[4Fe-4S] cluster</name>
        <dbReference type="ChEBI" id="CHEBI:49883"/>
    </cofactor>
</comment>
<keyword evidence="8" id="KW-0411">Iron-sulfur</keyword>
<dbReference type="SUPFAM" id="SSF102114">
    <property type="entry name" value="Radical SAM enzymes"/>
    <property type="match status" value="1"/>
</dbReference>
<dbReference type="InterPro" id="IPR023404">
    <property type="entry name" value="rSAM_horseshoe"/>
</dbReference>
<dbReference type="InterPro" id="IPR006638">
    <property type="entry name" value="Elp3/MiaA/NifB-like_rSAM"/>
</dbReference>
<dbReference type="CDD" id="cd01335">
    <property type="entry name" value="Radical_SAM"/>
    <property type="match status" value="1"/>
</dbReference>
<evidence type="ECO:0000256" key="7">
    <source>
        <dbReference type="ARBA" id="ARBA00023004"/>
    </source>
</evidence>
<evidence type="ECO:0000256" key="2">
    <source>
        <dbReference type="ARBA" id="ARBA00022485"/>
    </source>
</evidence>
<dbReference type="GO" id="GO:0005829">
    <property type="term" value="C:cytosol"/>
    <property type="evidence" value="ECO:0007669"/>
    <property type="project" value="TreeGrafter"/>
</dbReference>
<dbReference type="Pfam" id="PF02310">
    <property type="entry name" value="B12-binding"/>
    <property type="match status" value="1"/>
</dbReference>
<dbReference type="InterPro" id="IPR020612">
    <property type="entry name" value="Methylthiotransferase_CS"/>
</dbReference>
<dbReference type="GO" id="GO:0051539">
    <property type="term" value="F:4 iron, 4 sulfur cluster binding"/>
    <property type="evidence" value="ECO:0007669"/>
    <property type="project" value="UniProtKB-KW"/>
</dbReference>
<accession>A0A9D7K013</accession>
<name>A0A9D7K013_9PROT</name>
<dbReference type="EMBL" id="JADJUC010000002">
    <property type="protein sequence ID" value="MBK8522998.1"/>
    <property type="molecule type" value="Genomic_DNA"/>
</dbReference>
<evidence type="ECO:0000256" key="8">
    <source>
        <dbReference type="ARBA" id="ARBA00023014"/>
    </source>
</evidence>
<dbReference type="InterPro" id="IPR007197">
    <property type="entry name" value="rSAM"/>
</dbReference>
<keyword evidence="5" id="KW-0949">S-adenosyl-L-methionine</keyword>
<evidence type="ECO:0000256" key="5">
    <source>
        <dbReference type="ARBA" id="ARBA00022691"/>
    </source>
</evidence>
<dbReference type="SFLD" id="SFLDG01123">
    <property type="entry name" value="methyltransferase_(Class_B)"/>
    <property type="match status" value="1"/>
</dbReference>
<dbReference type="PANTHER" id="PTHR43409">
    <property type="entry name" value="ANAEROBIC MAGNESIUM-PROTOPORPHYRIN IX MONOMETHYL ESTER CYCLASE-RELATED"/>
    <property type="match status" value="1"/>
</dbReference>
<dbReference type="PROSITE" id="PS51332">
    <property type="entry name" value="B12_BINDING"/>
    <property type="match status" value="1"/>
</dbReference>
<keyword evidence="6" id="KW-0479">Metal-binding</keyword>
<sequence>MRVLLITPPLVRQEAYQSDDSRPDFEALRLISPAEPLTVAAILEAAGHAVRFVDLGSYASERDAAVSRALADFAPDAVALVQSILTFATSHDWDGKEVFEQVRALRPTAATILTGGHATNYPSKAVGDGVCDYAIKGEVDFALPQLIDALATPAMLLTEALAQIPGLSWRQVDGQTASSEAYPSVDITRLPPPAYHLLSDDDRSRYSQLLEKGKIRYPEKSPRYRDIMTSRGCILRCSFCSVAYLRGEKQRYRRKTIDQVLTEIEQALDDGIEEIHFFDDLFAESEAEILALTDALARRNLRFPWFVAQGMPLWPLTRDALAAMRETGMYRLICPFESGSERVLKRVIGKLADVGHNRRIVDWASAFGLEIIGMYVIGMPGETRGELLETLAFAEAHPAIDYHVFSIATPMMGTRLTRKLNEQHKLDAQWAEQVNRVVKRTVALFENDETSPVELGLIRSHDWDRINFASAERRQRYAAMVGITLDELAQMRQHSLATFAGFFPDYRGPRSFAELCRSGTASAALHQLAPQLPA</sequence>
<dbReference type="GO" id="GO:0003824">
    <property type="term" value="F:catalytic activity"/>
    <property type="evidence" value="ECO:0007669"/>
    <property type="project" value="InterPro"/>
</dbReference>
<keyword evidence="3" id="KW-0489">Methyltransferase</keyword>
<keyword evidence="7" id="KW-0408">Iron</keyword>
<evidence type="ECO:0000256" key="6">
    <source>
        <dbReference type="ARBA" id="ARBA00022723"/>
    </source>
</evidence>
<dbReference type="SFLD" id="SFLDS00029">
    <property type="entry name" value="Radical_SAM"/>
    <property type="match status" value="1"/>
</dbReference>
<evidence type="ECO:0000259" key="9">
    <source>
        <dbReference type="PROSITE" id="PS51332"/>
    </source>
</evidence>
<evidence type="ECO:0000313" key="11">
    <source>
        <dbReference type="EMBL" id="MBK8522998.1"/>
    </source>
</evidence>
<dbReference type="Proteomes" id="UP000886689">
    <property type="component" value="Unassembled WGS sequence"/>
</dbReference>
<evidence type="ECO:0000256" key="3">
    <source>
        <dbReference type="ARBA" id="ARBA00022603"/>
    </source>
</evidence>
<dbReference type="Pfam" id="PF04055">
    <property type="entry name" value="Radical_SAM"/>
    <property type="match status" value="1"/>
</dbReference>
<evidence type="ECO:0000256" key="4">
    <source>
        <dbReference type="ARBA" id="ARBA00022679"/>
    </source>
</evidence>
<reference evidence="11" key="1">
    <citation type="submission" date="2020-10" db="EMBL/GenBank/DDBJ databases">
        <title>Connecting structure to function with the recovery of over 1000 high-quality activated sludge metagenome-assembled genomes encoding full-length rRNA genes using long-read sequencing.</title>
        <authorList>
            <person name="Singleton C.M."/>
            <person name="Petriglieri F."/>
            <person name="Kristensen J.M."/>
            <person name="Kirkegaard R.H."/>
            <person name="Michaelsen T.Y."/>
            <person name="Andersen M.H."/>
            <person name="Karst S.M."/>
            <person name="Dueholm M.S."/>
            <person name="Nielsen P.H."/>
            <person name="Albertsen M."/>
        </authorList>
    </citation>
    <scope>NUCLEOTIDE SEQUENCE</scope>
    <source>
        <strain evidence="11">Hirt_18-Q3-R61-65_BATAC.395</strain>
    </source>
</reference>
<dbReference type="AlphaFoldDB" id="A0A9D7K013"/>
<dbReference type="PANTHER" id="PTHR43409:SF7">
    <property type="entry name" value="BLL1977 PROTEIN"/>
    <property type="match status" value="1"/>
</dbReference>
<dbReference type="GO" id="GO:0046872">
    <property type="term" value="F:metal ion binding"/>
    <property type="evidence" value="ECO:0007669"/>
    <property type="project" value="UniProtKB-KW"/>
</dbReference>
<dbReference type="Gene3D" id="3.40.50.280">
    <property type="entry name" value="Cobalamin-binding domain"/>
    <property type="match status" value="1"/>
</dbReference>
<evidence type="ECO:0000313" key="12">
    <source>
        <dbReference type="Proteomes" id="UP000886689"/>
    </source>
</evidence>
<feature type="domain" description="Radical SAM core" evidence="10">
    <location>
        <begin position="219"/>
        <end position="447"/>
    </location>
</feature>
<proteinExistence type="predicted"/>
<protein>
    <submittedName>
        <fullName evidence="11">B12-binding domain-containing radical SAM protein</fullName>
    </submittedName>
</protein>
<dbReference type="GO" id="GO:0031419">
    <property type="term" value="F:cobalamin binding"/>
    <property type="evidence" value="ECO:0007669"/>
    <property type="project" value="InterPro"/>
</dbReference>
<dbReference type="PROSITE" id="PS01278">
    <property type="entry name" value="MTTASE_RADICAL"/>
    <property type="match status" value="1"/>
</dbReference>
<dbReference type="PROSITE" id="PS51918">
    <property type="entry name" value="RADICAL_SAM"/>
    <property type="match status" value="1"/>
</dbReference>
<gene>
    <name evidence="11" type="ORF">IPL58_02075</name>
</gene>
<keyword evidence="2" id="KW-0004">4Fe-4S</keyword>
<dbReference type="InterPro" id="IPR051198">
    <property type="entry name" value="BchE-like"/>
</dbReference>
<comment type="caution">
    <text evidence="11">The sequence shown here is derived from an EMBL/GenBank/DDBJ whole genome shotgun (WGS) entry which is preliminary data.</text>
</comment>
<organism evidence="11 12">
    <name type="scientific">Candidatus Proximibacter danicus</name>
    <dbReference type="NCBI Taxonomy" id="2954365"/>
    <lineage>
        <taxon>Bacteria</taxon>
        <taxon>Pseudomonadati</taxon>
        <taxon>Pseudomonadota</taxon>
        <taxon>Betaproteobacteria</taxon>
        <taxon>Candidatus Proximibacter</taxon>
    </lineage>
</organism>
<dbReference type="InterPro" id="IPR006158">
    <property type="entry name" value="Cobalamin-bd"/>
</dbReference>
<dbReference type="InterPro" id="IPR058240">
    <property type="entry name" value="rSAM_sf"/>
</dbReference>
<dbReference type="SMART" id="SM00729">
    <property type="entry name" value="Elp3"/>
    <property type="match status" value="1"/>
</dbReference>
<feature type="domain" description="B12-binding" evidence="9">
    <location>
        <begin position="15"/>
        <end position="157"/>
    </location>
</feature>